<dbReference type="InterPro" id="IPR018357">
    <property type="entry name" value="Hexapep_transf_CS"/>
</dbReference>
<keyword evidence="4" id="KW-1185">Reference proteome</keyword>
<proteinExistence type="predicted"/>
<dbReference type="PROSITE" id="PS00101">
    <property type="entry name" value="HEXAPEP_TRANSFERASES"/>
    <property type="match status" value="1"/>
</dbReference>
<dbReference type="KEGG" id="cag:Cagg_1548"/>
<evidence type="ECO:0000313" key="4">
    <source>
        <dbReference type="Proteomes" id="UP000002508"/>
    </source>
</evidence>
<dbReference type="STRING" id="326427.Cagg_1548"/>
<dbReference type="Gene3D" id="2.160.10.10">
    <property type="entry name" value="Hexapeptide repeat proteins"/>
    <property type="match status" value="1"/>
</dbReference>
<protein>
    <submittedName>
        <fullName evidence="3">Transferase hexapeptide repeat containing protein</fullName>
    </submittedName>
</protein>
<evidence type="ECO:0000256" key="2">
    <source>
        <dbReference type="ARBA" id="ARBA00022737"/>
    </source>
</evidence>
<dbReference type="EMBL" id="CP001337">
    <property type="protein sequence ID" value="ACL24450.1"/>
    <property type="molecule type" value="Genomic_DNA"/>
</dbReference>
<dbReference type="RefSeq" id="WP_015940309.1">
    <property type="nucleotide sequence ID" value="NC_011831.1"/>
</dbReference>
<dbReference type="InterPro" id="IPR051159">
    <property type="entry name" value="Hexapeptide_acetyltransf"/>
</dbReference>
<dbReference type="SUPFAM" id="SSF51161">
    <property type="entry name" value="Trimeric LpxA-like enzymes"/>
    <property type="match status" value="1"/>
</dbReference>
<dbReference type="Proteomes" id="UP000002508">
    <property type="component" value="Chromosome"/>
</dbReference>
<keyword evidence="2" id="KW-0677">Repeat</keyword>
<dbReference type="OrthoDB" id="9801697at2"/>
<accession>B8G9G0</accession>
<keyword evidence="1 3" id="KW-0808">Transferase</keyword>
<dbReference type="HOGENOM" id="CLU_1208047_0_0_0"/>
<dbReference type="AlphaFoldDB" id="B8G9G0"/>
<name>B8G9G0_CHLAD</name>
<dbReference type="PANTHER" id="PTHR23416">
    <property type="entry name" value="SIALIC ACID SYNTHASE-RELATED"/>
    <property type="match status" value="1"/>
</dbReference>
<gene>
    <name evidence="3" type="ordered locus">Cagg_1548</name>
</gene>
<dbReference type="CDD" id="cd04647">
    <property type="entry name" value="LbH_MAT_like"/>
    <property type="match status" value="1"/>
</dbReference>
<reference evidence="3" key="1">
    <citation type="submission" date="2008-12" db="EMBL/GenBank/DDBJ databases">
        <title>Complete sequence of Chloroflexus aggregans DSM 9485.</title>
        <authorList>
            <consortium name="US DOE Joint Genome Institute"/>
            <person name="Lucas S."/>
            <person name="Copeland A."/>
            <person name="Lapidus A."/>
            <person name="Glavina del Rio T."/>
            <person name="Dalin E."/>
            <person name="Tice H."/>
            <person name="Pitluck S."/>
            <person name="Foster B."/>
            <person name="Larimer F."/>
            <person name="Land M."/>
            <person name="Hauser L."/>
            <person name="Kyrpides N."/>
            <person name="Mikhailova N."/>
            <person name="Bryant D."/>
            <person name="Richardson P."/>
        </authorList>
    </citation>
    <scope>NUCLEOTIDE SEQUENCE</scope>
    <source>
        <strain evidence="3">DSM 9485</strain>
    </source>
</reference>
<dbReference type="InterPro" id="IPR011004">
    <property type="entry name" value="Trimer_LpxA-like_sf"/>
</dbReference>
<dbReference type="Pfam" id="PF00132">
    <property type="entry name" value="Hexapep"/>
    <property type="match status" value="1"/>
</dbReference>
<evidence type="ECO:0000256" key="1">
    <source>
        <dbReference type="ARBA" id="ARBA00022679"/>
    </source>
</evidence>
<dbReference type="eggNOG" id="COG0110">
    <property type="taxonomic scope" value="Bacteria"/>
</dbReference>
<dbReference type="InterPro" id="IPR001451">
    <property type="entry name" value="Hexapep"/>
</dbReference>
<dbReference type="PANTHER" id="PTHR23416:SF78">
    <property type="entry name" value="LIPOPOLYSACCHARIDE BIOSYNTHESIS O-ACETYL TRANSFERASE WBBJ-RELATED"/>
    <property type="match status" value="1"/>
</dbReference>
<sequence>MRQHVVRLWTSLWMRYAGPHRLGKVATWLAALPYAPYKARVGLAHRYPQGYIAPSAQLNGRRIRRGRHVFIGDEVVIYQRQDGGPIELADYVELHRDTIIECGRGGSVVIGERTGLQPRCQLSAYVEPIVIGRGCQIAPQCAFYPYDHGTASGQPIGMQPLTSKGPIVLEDDVWLGYGVVVLSGVTIGSGTVVGAGSVVTKSLPAGVIAVGAPARVVRERTALDIDPITMR</sequence>
<dbReference type="GO" id="GO:0016740">
    <property type="term" value="F:transferase activity"/>
    <property type="evidence" value="ECO:0007669"/>
    <property type="project" value="UniProtKB-KW"/>
</dbReference>
<organism evidence="3 4">
    <name type="scientific">Chloroflexus aggregans (strain MD-66 / DSM 9485)</name>
    <dbReference type="NCBI Taxonomy" id="326427"/>
    <lineage>
        <taxon>Bacteria</taxon>
        <taxon>Bacillati</taxon>
        <taxon>Chloroflexota</taxon>
        <taxon>Chloroflexia</taxon>
        <taxon>Chloroflexales</taxon>
        <taxon>Chloroflexineae</taxon>
        <taxon>Chloroflexaceae</taxon>
        <taxon>Chloroflexus</taxon>
    </lineage>
</organism>
<evidence type="ECO:0000313" key="3">
    <source>
        <dbReference type="EMBL" id="ACL24450.1"/>
    </source>
</evidence>